<dbReference type="Proteomes" id="UP000244904">
    <property type="component" value="Unassembled WGS sequence"/>
</dbReference>
<reference evidence="2" key="1">
    <citation type="submission" date="2018-03" db="EMBL/GenBank/DDBJ databases">
        <authorList>
            <person name="Rodrigo-Torres L."/>
            <person name="Arahal R. D."/>
            <person name="Lucena T."/>
        </authorList>
    </citation>
    <scope>NUCLEOTIDE SEQUENCE [LARGE SCALE GENOMIC DNA]</scope>
    <source>
        <strain evidence="2">CECT 8871</strain>
    </source>
</reference>
<dbReference type="InterPro" id="IPR023393">
    <property type="entry name" value="START-like_dom_sf"/>
</dbReference>
<dbReference type="SUPFAM" id="SSF55961">
    <property type="entry name" value="Bet v1-like"/>
    <property type="match status" value="1"/>
</dbReference>
<dbReference type="OrthoDB" id="9805228at2"/>
<organism evidence="1 2">
    <name type="scientific">Pseudoprimorskyibacter insulae</name>
    <dbReference type="NCBI Taxonomy" id="1695997"/>
    <lineage>
        <taxon>Bacteria</taxon>
        <taxon>Pseudomonadati</taxon>
        <taxon>Pseudomonadota</taxon>
        <taxon>Alphaproteobacteria</taxon>
        <taxon>Rhodobacterales</taxon>
        <taxon>Paracoccaceae</taxon>
        <taxon>Pseudoprimorskyibacter</taxon>
    </lineage>
</organism>
<dbReference type="EMBL" id="OMOJ01000002">
    <property type="protein sequence ID" value="SPF80018.1"/>
    <property type="molecule type" value="Genomic_DNA"/>
</dbReference>
<proteinExistence type="predicted"/>
<protein>
    <recommendedName>
        <fullName evidence="3">Polyketide cyclase</fullName>
    </recommendedName>
</protein>
<evidence type="ECO:0000313" key="2">
    <source>
        <dbReference type="Proteomes" id="UP000244904"/>
    </source>
</evidence>
<dbReference type="Gene3D" id="3.30.530.20">
    <property type="match status" value="1"/>
</dbReference>
<name>A0A2R8AVF6_9RHOB</name>
<sequence length="154" mass="16900">MTLDTGSFTFTRDIACAPDRLWHLLTDAKAREIWGTPSDEHVLIVDQADVREGGRDRHRCGPADAPDFIVDTYWLKLSAPVASFTETLIIGGDILTTSLVSYHLVQSGAATTLTVELTTHSFVGPDGPNEHQSGWDHSLNRLKTLVADGHSFTR</sequence>
<gene>
    <name evidence="1" type="ORF">PRI8871_01820</name>
</gene>
<evidence type="ECO:0008006" key="3">
    <source>
        <dbReference type="Google" id="ProtNLM"/>
    </source>
</evidence>
<dbReference type="AlphaFoldDB" id="A0A2R8AVF6"/>
<evidence type="ECO:0000313" key="1">
    <source>
        <dbReference type="EMBL" id="SPF80018.1"/>
    </source>
</evidence>
<keyword evidence="2" id="KW-1185">Reference proteome</keyword>
<accession>A0A2R8AVF6</accession>
<dbReference type="RefSeq" id="WP_108885843.1">
    <property type="nucleotide sequence ID" value="NZ_OMOJ01000002.1"/>
</dbReference>